<dbReference type="EMBL" id="ABGD02000022">
    <property type="protein sequence ID" value="EDS10711.1"/>
    <property type="molecule type" value="Genomic_DNA"/>
</dbReference>
<reference evidence="1" key="1">
    <citation type="submission" date="2007-11" db="EMBL/GenBank/DDBJ databases">
        <authorList>
            <person name="Fulton L."/>
            <person name="Clifton S."/>
            <person name="Fulton B."/>
            <person name="Xu J."/>
            <person name="Minx P."/>
            <person name="Pepin K.H."/>
            <person name="Johnson M."/>
            <person name="Thiruvilangam P."/>
            <person name="Bhonagiri V."/>
            <person name="Nash W.E."/>
            <person name="Mardis E.R."/>
            <person name="Wilson R.K."/>
        </authorList>
    </citation>
    <scope>NUCLEOTIDE SEQUENCE [LARGE SCALE GENOMIC DNA]</scope>
    <source>
        <strain evidence="1">DSM 17241</strain>
    </source>
</reference>
<organism evidence="1 2">
    <name type="scientific">Anaerotruncus colihominis DSM 17241</name>
    <dbReference type="NCBI Taxonomy" id="445972"/>
    <lineage>
        <taxon>Bacteria</taxon>
        <taxon>Bacillati</taxon>
        <taxon>Bacillota</taxon>
        <taxon>Clostridia</taxon>
        <taxon>Eubacteriales</taxon>
        <taxon>Oscillospiraceae</taxon>
        <taxon>Anaerotruncus</taxon>
    </lineage>
</organism>
<name>B0PD25_9FIRM</name>
<reference evidence="1" key="2">
    <citation type="submission" date="2013-09" db="EMBL/GenBank/DDBJ databases">
        <title>Draft genome sequence of Anaerotruncus colihominis(DSM 17241).</title>
        <authorList>
            <person name="Sudarsanam P."/>
            <person name="Ley R."/>
            <person name="Guruge J."/>
            <person name="Turnbaugh P.J."/>
            <person name="Mahowald M."/>
            <person name="Liep D."/>
            <person name="Gordon J."/>
        </authorList>
    </citation>
    <scope>NUCLEOTIDE SEQUENCE</scope>
    <source>
        <strain evidence="1">DSM 17241</strain>
    </source>
</reference>
<proteinExistence type="predicted"/>
<sequence length="53" mass="5985">MNIITKCKIKCKFLPIIAAAAGKAAYNFETYVTSIYSLLREDVTFFYNSDISP</sequence>
<dbReference type="AlphaFoldDB" id="B0PD25"/>
<evidence type="ECO:0000313" key="1">
    <source>
        <dbReference type="EMBL" id="EDS10711.1"/>
    </source>
</evidence>
<dbReference type="HOGENOM" id="CLU_3057906_0_0_9"/>
<keyword evidence="2" id="KW-1185">Reference proteome</keyword>
<dbReference type="Proteomes" id="UP000003803">
    <property type="component" value="Unassembled WGS sequence"/>
</dbReference>
<comment type="caution">
    <text evidence="1">The sequence shown here is derived from an EMBL/GenBank/DDBJ whole genome shotgun (WGS) entry which is preliminary data.</text>
</comment>
<protein>
    <submittedName>
        <fullName evidence="1">Uncharacterized protein</fullName>
    </submittedName>
</protein>
<gene>
    <name evidence="1" type="ORF">ANACOL_02688</name>
</gene>
<accession>B0PD25</accession>
<evidence type="ECO:0000313" key="2">
    <source>
        <dbReference type="Proteomes" id="UP000003803"/>
    </source>
</evidence>